<dbReference type="AlphaFoldDB" id="A0A137S1Y0"/>
<evidence type="ECO:0000256" key="1">
    <source>
        <dbReference type="ARBA" id="ARBA00005125"/>
    </source>
</evidence>
<name>A0A137S1Y0_9GAMM</name>
<feature type="domain" description="NAD-dependent epimerase/dehydratase" evidence="3">
    <location>
        <begin position="7"/>
        <end position="231"/>
    </location>
</feature>
<dbReference type="EMBL" id="LOCO01000035">
    <property type="protein sequence ID" value="KXO06428.1"/>
    <property type="molecule type" value="Genomic_DNA"/>
</dbReference>
<dbReference type="Gene3D" id="3.40.50.720">
    <property type="entry name" value="NAD(P)-binding Rossmann-like Domain"/>
    <property type="match status" value="1"/>
</dbReference>
<protein>
    <submittedName>
        <fullName evidence="4">UDP-glucose 4-epimerase</fullName>
        <ecNumber evidence="4">5.1.3.2</ecNumber>
    </submittedName>
</protein>
<proteinExistence type="inferred from homology"/>
<dbReference type="RefSeq" id="WP_082780651.1">
    <property type="nucleotide sequence ID" value="NZ_LOCO01000035.1"/>
</dbReference>
<dbReference type="Proteomes" id="UP000070282">
    <property type="component" value="Unassembled WGS sequence"/>
</dbReference>
<dbReference type="GO" id="GO:0003978">
    <property type="term" value="F:UDP-glucose 4-epimerase activity"/>
    <property type="evidence" value="ECO:0007669"/>
    <property type="project" value="UniProtKB-EC"/>
</dbReference>
<accession>A0A137S1Y0</accession>
<organism evidence="4 5">
    <name type="scientific">Marinobacter excellens LAMA 842</name>
    <dbReference type="NCBI Taxonomy" id="1306954"/>
    <lineage>
        <taxon>Bacteria</taxon>
        <taxon>Pseudomonadati</taxon>
        <taxon>Pseudomonadota</taxon>
        <taxon>Gammaproteobacteria</taxon>
        <taxon>Pseudomonadales</taxon>
        <taxon>Marinobacteraceae</taxon>
        <taxon>Marinobacter</taxon>
    </lineage>
</organism>
<dbReference type="InterPro" id="IPR001509">
    <property type="entry name" value="Epimerase_deHydtase"/>
</dbReference>
<evidence type="ECO:0000313" key="5">
    <source>
        <dbReference type="Proteomes" id="UP000070282"/>
    </source>
</evidence>
<comment type="pathway">
    <text evidence="1">Bacterial outer membrane biogenesis; LPS O-antigen biosynthesis.</text>
</comment>
<evidence type="ECO:0000259" key="3">
    <source>
        <dbReference type="Pfam" id="PF01370"/>
    </source>
</evidence>
<keyword evidence="5" id="KW-1185">Reference proteome</keyword>
<dbReference type="InterPro" id="IPR036291">
    <property type="entry name" value="NAD(P)-bd_dom_sf"/>
</dbReference>
<dbReference type="PATRIC" id="fig|1306954.6.peg.2799"/>
<dbReference type="Pfam" id="PF01370">
    <property type="entry name" value="Epimerase"/>
    <property type="match status" value="1"/>
</dbReference>
<reference evidence="5" key="1">
    <citation type="submission" date="2015-12" db="EMBL/GenBank/DDBJ databases">
        <authorList>
            <person name="Lima A."/>
            <person name="Farahani Zayas N."/>
            <person name="Castro Da Silva M.A."/>
            <person name="Cabral A."/>
            <person name="Pessatti M.L."/>
        </authorList>
    </citation>
    <scope>NUCLEOTIDE SEQUENCE [LARGE SCALE GENOMIC DNA]</scope>
    <source>
        <strain evidence="5">LAMA 842</strain>
    </source>
</reference>
<gene>
    <name evidence="4" type="ORF">J122_3962</name>
</gene>
<dbReference type="EC" id="5.1.3.2" evidence="4"/>
<keyword evidence="4" id="KW-0413">Isomerase</keyword>
<sequence>MVDAKRVLVTGASGFIGRALCEHLVAKGCYVRAVVRSRVERPVEGVCYVQCDIERSTDYRALVEGMDFVAHLAARAHGKGGRSRQTLEAFTDCNVLPTQHLAEASVIEGVKRFLFLSSIGVHGDHSEVEPLSERSPLTPRAYYAESKLQAEQALRTAVSGTGTSFSIIRPVLVYADDAPGNFSKLVRISASGLPLPLRWANNKRSLVSLRSLVDLIELCIERVEAADEIYVAADRNPVSTRELVMALREGMGQRARLFPVPVSWMRQGLALLGRKSIYQQLFGDLVVDSGKAVRELGWLNEENPLNEIRLIGLRKGRK</sequence>
<comment type="caution">
    <text evidence="4">The sequence shown here is derived from an EMBL/GenBank/DDBJ whole genome shotgun (WGS) entry which is preliminary data.</text>
</comment>
<dbReference type="PANTHER" id="PTHR43000">
    <property type="entry name" value="DTDP-D-GLUCOSE 4,6-DEHYDRATASE-RELATED"/>
    <property type="match status" value="1"/>
</dbReference>
<dbReference type="SUPFAM" id="SSF51735">
    <property type="entry name" value="NAD(P)-binding Rossmann-fold domains"/>
    <property type="match status" value="1"/>
</dbReference>
<evidence type="ECO:0000256" key="2">
    <source>
        <dbReference type="ARBA" id="ARBA00007637"/>
    </source>
</evidence>
<evidence type="ECO:0000313" key="4">
    <source>
        <dbReference type="EMBL" id="KXO06428.1"/>
    </source>
</evidence>
<comment type="similarity">
    <text evidence="2">Belongs to the NAD(P)-dependent epimerase/dehydratase family.</text>
</comment>